<comment type="subcellular location">
    <subcellularLocation>
        <location evidence="2">Cytoplasm</location>
    </subcellularLocation>
</comment>
<dbReference type="Proteomes" id="UP000030889">
    <property type="component" value="Unassembled WGS sequence"/>
</dbReference>
<evidence type="ECO:0000313" key="13">
    <source>
        <dbReference type="Proteomes" id="UP000030889"/>
    </source>
</evidence>
<evidence type="ECO:0000256" key="8">
    <source>
        <dbReference type="ARBA" id="ARBA00037071"/>
    </source>
</evidence>
<keyword evidence="7 9" id="KW-0413">Isomerase</keyword>
<proteinExistence type="inferred from homology"/>
<dbReference type="PROSITE" id="PS50059">
    <property type="entry name" value="FKBP_PPIASE"/>
    <property type="match status" value="1"/>
</dbReference>
<dbReference type="Pfam" id="PF00254">
    <property type="entry name" value="FKBP_C"/>
    <property type="match status" value="1"/>
</dbReference>
<evidence type="ECO:0000259" key="11">
    <source>
        <dbReference type="PROSITE" id="PS50059"/>
    </source>
</evidence>
<evidence type="ECO:0000256" key="10">
    <source>
        <dbReference type="RuleBase" id="RU003915"/>
    </source>
</evidence>
<protein>
    <recommendedName>
        <fullName evidence="10">Peptidyl-prolyl cis-trans isomerase</fullName>
        <ecNumber evidence="10">5.2.1.8</ecNumber>
    </recommendedName>
</protein>
<dbReference type="EC" id="5.2.1.8" evidence="10"/>
<dbReference type="InterPro" id="IPR046357">
    <property type="entry name" value="PPIase_dom_sf"/>
</dbReference>
<dbReference type="SUPFAM" id="SSF54534">
    <property type="entry name" value="FKBP-like"/>
    <property type="match status" value="1"/>
</dbReference>
<evidence type="ECO:0000256" key="3">
    <source>
        <dbReference type="ARBA" id="ARBA00006577"/>
    </source>
</evidence>
<organism evidence="12 13">
    <name type="scientific">Alistipes inops</name>
    <dbReference type="NCBI Taxonomy" id="1501391"/>
    <lineage>
        <taxon>Bacteria</taxon>
        <taxon>Pseudomonadati</taxon>
        <taxon>Bacteroidota</taxon>
        <taxon>Bacteroidia</taxon>
        <taxon>Bacteroidales</taxon>
        <taxon>Rikenellaceae</taxon>
        <taxon>Alistipes</taxon>
    </lineage>
</organism>
<evidence type="ECO:0000256" key="5">
    <source>
        <dbReference type="ARBA" id="ARBA00023110"/>
    </source>
</evidence>
<evidence type="ECO:0000256" key="4">
    <source>
        <dbReference type="ARBA" id="ARBA00022490"/>
    </source>
</evidence>
<dbReference type="Gene3D" id="3.10.50.40">
    <property type="match status" value="1"/>
</dbReference>
<name>A0ABR4YHQ0_9BACT</name>
<dbReference type="EMBL" id="JRGF01000009">
    <property type="protein sequence ID" value="KHE41697.1"/>
    <property type="molecule type" value="Genomic_DNA"/>
</dbReference>
<accession>A0ABR4YHQ0</accession>
<keyword evidence="13" id="KW-1185">Reference proteome</keyword>
<keyword evidence="5 9" id="KW-0697">Rotamase</keyword>
<sequence length="178" mass="18759">MKIGEKKFVTLSYTLTVDGSVADSATAENPLGFVFGAGYLLPEFEKNIDGLSAGEKFEFTLTPENGYGLPNPDMVIELPRSTFEVDGQVEEGLLTVGNQIPMMTNDGMRLIGVVASVDGDKVKMDFNHPMAGKTLNFAGEIVGVREATDEDYPHAHNGGCSCGCSGDGCDDCSGGACC</sequence>
<evidence type="ECO:0000256" key="2">
    <source>
        <dbReference type="ARBA" id="ARBA00004496"/>
    </source>
</evidence>
<comment type="function">
    <text evidence="8">Also involved in hydrogenase metallocenter assembly, probably by participating in the nickel insertion step. This function in hydrogenase biosynthesis requires chaperone activity and the presence of the metal-binding domain, but not PPIase activity.</text>
</comment>
<feature type="domain" description="PPIase FKBP-type" evidence="11">
    <location>
        <begin position="6"/>
        <end position="79"/>
    </location>
</feature>
<evidence type="ECO:0000313" key="12">
    <source>
        <dbReference type="EMBL" id="KHE41697.1"/>
    </source>
</evidence>
<evidence type="ECO:0000256" key="9">
    <source>
        <dbReference type="PROSITE-ProRule" id="PRU00277"/>
    </source>
</evidence>
<comment type="caution">
    <text evidence="12">The sequence shown here is derived from an EMBL/GenBank/DDBJ whole genome shotgun (WGS) entry which is preliminary data.</text>
</comment>
<dbReference type="GO" id="GO:0016853">
    <property type="term" value="F:isomerase activity"/>
    <property type="evidence" value="ECO:0007669"/>
    <property type="project" value="UniProtKB-KW"/>
</dbReference>
<comment type="similarity">
    <text evidence="3 10">Belongs to the FKBP-type PPIase family.</text>
</comment>
<dbReference type="RefSeq" id="WP_022063834.1">
    <property type="nucleotide sequence ID" value="NZ_JRGF01000009.1"/>
</dbReference>
<dbReference type="PANTHER" id="PTHR47861">
    <property type="entry name" value="FKBP-TYPE PEPTIDYL-PROLYL CIS-TRANS ISOMERASE SLYD"/>
    <property type="match status" value="1"/>
</dbReference>
<dbReference type="InterPro" id="IPR001179">
    <property type="entry name" value="PPIase_FKBP_dom"/>
</dbReference>
<gene>
    <name evidence="12" type="ORF">LG35_08060</name>
</gene>
<keyword evidence="4" id="KW-0963">Cytoplasm</keyword>
<comment type="catalytic activity">
    <reaction evidence="1 9 10">
        <text>[protein]-peptidylproline (omega=180) = [protein]-peptidylproline (omega=0)</text>
        <dbReference type="Rhea" id="RHEA:16237"/>
        <dbReference type="Rhea" id="RHEA-COMP:10747"/>
        <dbReference type="Rhea" id="RHEA-COMP:10748"/>
        <dbReference type="ChEBI" id="CHEBI:83833"/>
        <dbReference type="ChEBI" id="CHEBI:83834"/>
        <dbReference type="EC" id="5.2.1.8"/>
    </reaction>
</comment>
<evidence type="ECO:0000256" key="7">
    <source>
        <dbReference type="ARBA" id="ARBA00023235"/>
    </source>
</evidence>
<evidence type="ECO:0000256" key="1">
    <source>
        <dbReference type="ARBA" id="ARBA00000971"/>
    </source>
</evidence>
<evidence type="ECO:0000256" key="6">
    <source>
        <dbReference type="ARBA" id="ARBA00023186"/>
    </source>
</evidence>
<reference evidence="12 13" key="1">
    <citation type="submission" date="2014-09" db="EMBL/GenBank/DDBJ databases">
        <title>Alistipes sp. 627, sp. nov., a novel member of the family Rikenellaceae isolated from human faeces.</title>
        <authorList>
            <person name="Shkoporov A.N."/>
            <person name="Chaplin A.V."/>
            <person name="Motuzova O.V."/>
            <person name="Kafarskaia L.I."/>
            <person name="Khokhlova E.V."/>
            <person name="Efimov B.A."/>
        </authorList>
    </citation>
    <scope>NUCLEOTIDE SEQUENCE [LARGE SCALE GENOMIC DNA]</scope>
    <source>
        <strain evidence="12 13">627</strain>
    </source>
</reference>
<dbReference type="PANTHER" id="PTHR47861:SF3">
    <property type="entry name" value="FKBP-TYPE PEPTIDYL-PROLYL CIS-TRANS ISOMERASE SLYD"/>
    <property type="match status" value="1"/>
</dbReference>
<keyword evidence="6" id="KW-0143">Chaperone</keyword>